<dbReference type="EMBL" id="QMKO01001459">
    <property type="protein sequence ID" value="RTG90142.1"/>
    <property type="molecule type" value="Genomic_DNA"/>
</dbReference>
<organism evidence="1 2">
    <name type="scientific">Schistosoma bovis</name>
    <name type="common">Blood fluke</name>
    <dbReference type="NCBI Taxonomy" id="6184"/>
    <lineage>
        <taxon>Eukaryota</taxon>
        <taxon>Metazoa</taxon>
        <taxon>Spiralia</taxon>
        <taxon>Lophotrochozoa</taxon>
        <taxon>Platyhelminthes</taxon>
        <taxon>Trematoda</taxon>
        <taxon>Digenea</taxon>
        <taxon>Strigeidida</taxon>
        <taxon>Schistosomatoidea</taxon>
        <taxon>Schistosomatidae</taxon>
        <taxon>Schistosoma</taxon>
    </lineage>
</organism>
<dbReference type="Proteomes" id="UP000290809">
    <property type="component" value="Unassembled WGS sequence"/>
</dbReference>
<dbReference type="AlphaFoldDB" id="A0A430QR24"/>
<evidence type="ECO:0000313" key="1">
    <source>
        <dbReference type="EMBL" id="RTG90142.1"/>
    </source>
</evidence>
<accession>A0A430QR24</accession>
<keyword evidence="2" id="KW-1185">Reference proteome</keyword>
<gene>
    <name evidence="1" type="ORF">DC041_0002535</name>
</gene>
<protein>
    <submittedName>
        <fullName evidence="1">Uncharacterized protein</fullName>
    </submittedName>
</protein>
<name>A0A430QR24_SCHBO</name>
<comment type="caution">
    <text evidence="1">The sequence shown here is derived from an EMBL/GenBank/DDBJ whole genome shotgun (WGS) entry which is preliminary data.</text>
</comment>
<proteinExistence type="predicted"/>
<reference evidence="1 2" key="1">
    <citation type="journal article" date="2019" name="PLoS Pathog.">
        <title>Genome sequence of the bovine parasite Schistosoma bovis Tanzania.</title>
        <authorList>
            <person name="Oey H."/>
            <person name="Zakrzewski M."/>
            <person name="Gobert G."/>
            <person name="Gravermann K."/>
            <person name="Stoye J."/>
            <person name="Jones M."/>
            <person name="Mcmanus D."/>
            <person name="Krause L."/>
        </authorList>
    </citation>
    <scope>NUCLEOTIDE SEQUENCE [LARGE SCALE GENOMIC DNA]</scope>
    <source>
        <strain evidence="1 2">TAN1997</strain>
    </source>
</reference>
<sequence length="170" mass="20060">MIRILFIYLLPYSSNLMFHGSMYSILIVYLHCYEYSLVSLLTTDHIINEFINDNTEEYGKLIWGNESYRQSYHYYYTQLIRVDQLSPVVFNKFNKSLIPAISYLGVNTLFPIKYYGMQYNSVNILSKEKNSLNHIHFKLVQLELSFVVSCVTVNDLFHLLSNNTLEVLNR</sequence>
<evidence type="ECO:0000313" key="2">
    <source>
        <dbReference type="Proteomes" id="UP000290809"/>
    </source>
</evidence>